<feature type="domain" description="VWFA" evidence="2">
    <location>
        <begin position="298"/>
        <end position="476"/>
    </location>
</feature>
<dbReference type="AlphaFoldDB" id="A0A6A6P463"/>
<dbReference type="EMBL" id="MU001677">
    <property type="protein sequence ID" value="KAF2458771.1"/>
    <property type="molecule type" value="Genomic_DNA"/>
</dbReference>
<name>A0A6A6P463_9PEZI</name>
<reference evidence="4" key="1">
    <citation type="journal article" date="2020" name="Stud. Mycol.">
        <title>101 Dothideomycetes genomes: a test case for predicting lifestyles and emergence of pathogens.</title>
        <authorList>
            <person name="Haridas S."/>
            <person name="Albert R."/>
            <person name="Binder M."/>
            <person name="Bloem J."/>
            <person name="Labutti K."/>
            <person name="Salamov A."/>
            <person name="Andreopoulos B."/>
            <person name="Baker S."/>
            <person name="Barry K."/>
            <person name="Bills G."/>
            <person name="Bluhm B."/>
            <person name="Cannon C."/>
            <person name="Castanera R."/>
            <person name="Culley D."/>
            <person name="Daum C."/>
            <person name="Ezra D."/>
            <person name="Gonzalez J."/>
            <person name="Henrissat B."/>
            <person name="Kuo A."/>
            <person name="Liang C."/>
            <person name="Lipzen A."/>
            <person name="Lutzoni F."/>
            <person name="Magnuson J."/>
            <person name="Mondo S."/>
            <person name="Nolan M."/>
            <person name="Ohm R."/>
            <person name="Pangilinan J."/>
            <person name="Park H.-J."/>
            <person name="Ramirez L."/>
            <person name="Alfaro M."/>
            <person name="Sun H."/>
            <person name="Tritt A."/>
            <person name="Yoshinaga Y."/>
            <person name="Zwiers L.-H."/>
            <person name="Turgeon B."/>
            <person name="Goodwin S."/>
            <person name="Spatafora J."/>
            <person name="Crous P."/>
            <person name="Grigoriev I."/>
        </authorList>
    </citation>
    <scope>NUCLEOTIDE SEQUENCE</scope>
    <source>
        <strain evidence="4">ATCC 16933</strain>
    </source>
</reference>
<dbReference type="OrthoDB" id="1729737at2759"/>
<dbReference type="Pfam" id="PF13768">
    <property type="entry name" value="VWA_3"/>
    <property type="match status" value="1"/>
</dbReference>
<feature type="region of interest" description="Disordered" evidence="1">
    <location>
        <begin position="887"/>
        <end position="921"/>
    </location>
</feature>
<evidence type="ECO:0000313" key="4">
    <source>
        <dbReference type="EMBL" id="KAF2458771.1"/>
    </source>
</evidence>
<sequence>MLFQSHNRQNVERCGFYYISPCPSPFGSPKRTYLPQVALQSHTRVLSTASRTHLTQTFVNPSKDKGIKEVRYMFPLVDGVSVVGFSCKVEDRVIKGVVKEKEKARQDYQDAVASGQTAGLLEQLPDASDVFTTTIGNVPPGAALVAEITYLGELKHDAEVDGIRFTIPTAIAPRYGSYPGDLTQSDATPARGEAIKITVDAIMAENSFIKEMQSPSHPIAVSMGATSDVPDAHPQMHKASARLSLGEAGLDKDFVLQIVAKDSGVPKAILETHPTIPNQRALMTTLVPKFALPSEKPEIVFICDRSGSMNGKIETVISALEVFLKSLPVGVKFNICSFGSRHSFLWKTSKTYSQSSLNEAIRHVKRFKADYGGTEMLEPLRDTIKHRYSDMPLEVMLLTDGEIWNQAELFSHLNEQVLEAKQPIRVFTLGIGTFVSHALIEGIARSGNGFSQAVLEGEKLDSKVVRMLKGALSPHITDYTLEIQYGDDSTTDDDFDIVEKVSDCLKVNLNTTDDDKASKGKKPISLFDDSIDLDKKEQSPAVDHDGQGRYSHLPPLAPPKLLQAPHKIPPLFPFTRTTVYVLLSPETAQKKPKSALLRASSPHGPLELEVPIQVAETPSEMIHQLAAKKAVQDLEEGRGWITEARDESGQLVKEEMPGRFDEMVEREAVRLGVQFQVGGKWCSFVAVEANAPKPKDRDGDESMTEVEGFEFLDEEKDSAGAAGNSEAFGVPTGSARSRSRRGFSGMPILPPGSATSQAASGSGGGGVFGAIAAAGSSPFPQQARATPTGAPPSPPSGTPVSANFTVPPIKHAKRGKSKKALVGSLFGLGGGGSSFGGSSFASGSGLFQQFGSAQPVSSLLWPPDQMMQATEPQSVAILASAQQEMQGAPMRHSPKVARGFYDPTIENKDSSGEDEDEGEEKVKGNELMALIGLQTFEGSWELDKALLKIVGMNKDAAEAVCKKERLDKKLFATCLAVVFLRKKLAAEKDSWELVVDKAVGWLQMGFDAAANQKGFEKAEMLI</sequence>
<dbReference type="Pfam" id="PF08487">
    <property type="entry name" value="VIT"/>
    <property type="match status" value="1"/>
</dbReference>
<feature type="domain" description="VIT" evidence="3">
    <location>
        <begin position="20"/>
        <end position="152"/>
    </location>
</feature>
<dbReference type="SMART" id="SM00609">
    <property type="entry name" value="VIT"/>
    <property type="match status" value="1"/>
</dbReference>
<dbReference type="PROSITE" id="PS51468">
    <property type="entry name" value="VIT"/>
    <property type="match status" value="1"/>
</dbReference>
<dbReference type="Gene3D" id="3.40.50.410">
    <property type="entry name" value="von Willebrand factor, type A domain"/>
    <property type="match status" value="1"/>
</dbReference>
<dbReference type="InterPro" id="IPR002035">
    <property type="entry name" value="VWF_A"/>
</dbReference>
<dbReference type="SMART" id="SM00327">
    <property type="entry name" value="VWA"/>
    <property type="match status" value="1"/>
</dbReference>
<evidence type="ECO:0000256" key="1">
    <source>
        <dbReference type="SAM" id="MobiDB-lite"/>
    </source>
</evidence>
<proteinExistence type="predicted"/>
<feature type="region of interest" description="Disordered" evidence="1">
    <location>
        <begin position="716"/>
        <end position="762"/>
    </location>
</feature>
<dbReference type="PANTHER" id="PTHR45737">
    <property type="entry name" value="VON WILLEBRAND FACTOR A DOMAIN-CONTAINING PROTEIN 5A"/>
    <property type="match status" value="1"/>
</dbReference>
<dbReference type="PROSITE" id="PS50234">
    <property type="entry name" value="VWFA"/>
    <property type="match status" value="1"/>
</dbReference>
<keyword evidence="5" id="KW-1185">Reference proteome</keyword>
<dbReference type="InterPro" id="IPR013694">
    <property type="entry name" value="VIT"/>
</dbReference>
<feature type="region of interest" description="Disordered" evidence="1">
    <location>
        <begin position="778"/>
        <end position="815"/>
    </location>
</feature>
<evidence type="ECO:0000313" key="5">
    <source>
        <dbReference type="Proteomes" id="UP000799766"/>
    </source>
</evidence>
<dbReference type="Proteomes" id="UP000799766">
    <property type="component" value="Unassembled WGS sequence"/>
</dbReference>
<dbReference type="InterPro" id="IPR036465">
    <property type="entry name" value="vWFA_dom_sf"/>
</dbReference>
<gene>
    <name evidence="4" type="ORF">BDY21DRAFT_341281</name>
</gene>
<dbReference type="SUPFAM" id="SSF53300">
    <property type="entry name" value="vWA-like"/>
    <property type="match status" value="1"/>
</dbReference>
<protein>
    <submittedName>
        <fullName evidence="4">von Willebrand factor type A domain-containing protein</fullName>
    </submittedName>
</protein>
<organism evidence="4 5">
    <name type="scientific">Lineolata rhizophorae</name>
    <dbReference type="NCBI Taxonomy" id="578093"/>
    <lineage>
        <taxon>Eukaryota</taxon>
        <taxon>Fungi</taxon>
        <taxon>Dikarya</taxon>
        <taxon>Ascomycota</taxon>
        <taxon>Pezizomycotina</taxon>
        <taxon>Dothideomycetes</taxon>
        <taxon>Dothideomycetes incertae sedis</taxon>
        <taxon>Lineolatales</taxon>
        <taxon>Lineolataceae</taxon>
        <taxon>Lineolata</taxon>
    </lineage>
</organism>
<evidence type="ECO:0000259" key="3">
    <source>
        <dbReference type="PROSITE" id="PS51468"/>
    </source>
</evidence>
<dbReference type="PANTHER" id="PTHR45737:SF6">
    <property type="entry name" value="VON WILLEBRAND FACTOR A DOMAIN-CONTAINING PROTEIN 5A"/>
    <property type="match status" value="1"/>
</dbReference>
<evidence type="ECO:0000259" key="2">
    <source>
        <dbReference type="PROSITE" id="PS50234"/>
    </source>
</evidence>
<accession>A0A6A6P463</accession>